<dbReference type="VEuPathDB" id="FungiDB:LEMA_P040940.1"/>
<dbReference type="RefSeq" id="XP_003836558.1">
    <property type="nucleotide sequence ID" value="XM_003836510.1"/>
</dbReference>
<name>E4ZPG8_LEPMJ</name>
<keyword evidence="1" id="KW-0560">Oxidoreductase</keyword>
<dbReference type="GO" id="GO:0016491">
    <property type="term" value="F:oxidoreductase activity"/>
    <property type="evidence" value="ECO:0007669"/>
    <property type="project" value="UniProtKB-KW"/>
</dbReference>
<proteinExistence type="inferred from homology"/>
<dbReference type="STRING" id="985895.E4ZPG8"/>
<dbReference type="Gene3D" id="3.40.50.720">
    <property type="entry name" value="NAD(P)-binding Rossmann-like Domain"/>
    <property type="match status" value="1"/>
</dbReference>
<dbReference type="AlphaFoldDB" id="E4ZPG8"/>
<dbReference type="eggNOG" id="KOG1208">
    <property type="taxonomic scope" value="Eukaryota"/>
</dbReference>
<dbReference type="InterPro" id="IPR002347">
    <property type="entry name" value="SDR_fam"/>
</dbReference>
<evidence type="ECO:0000256" key="1">
    <source>
        <dbReference type="ARBA" id="ARBA00023002"/>
    </source>
</evidence>
<accession>E4ZPG8</accession>
<sequence length="311" mass="33841">MGDSFNPGKDIGSLAGKVILVTGGNTGLGKQTIAYLAAHNPARIYLAARTESKARDAITDINKSVPNACEIIHLPLDLTSFSSIAQAASTFKARESRLDLLINNAGIMATPYSTTKEGYEIQFGTNHMGHALLTKLLLPVLLETAKLPDADVRVVNLSSLGHMLPVSKGIEFDQAALEKESTWRRYGSSKLANILFARELAAQYPQITSVSLHPGVILTDLFAPLRTNIFVKIGLWIYGLLGTFLSGHYKDAKGGSLNTTWCATTKKENLENGAFYTPVGVKKTGSKWAQDQGLQKKLWEYTETELAKHGY</sequence>
<dbReference type="HOGENOM" id="CLU_010194_44_6_1"/>
<dbReference type="PANTHER" id="PTHR43157">
    <property type="entry name" value="PHOSPHATIDYLINOSITOL-GLYCAN BIOSYNTHESIS CLASS F PROTEIN-RELATED"/>
    <property type="match status" value="1"/>
</dbReference>
<dbReference type="OrthoDB" id="191139at2759"/>
<protein>
    <submittedName>
        <fullName evidence="3">Similar to oxidoreductase</fullName>
    </submittedName>
</protein>
<dbReference type="OMA" id="NTTWCAT"/>
<dbReference type="EMBL" id="FP929105">
    <property type="protein sequence ID" value="CBX93193.1"/>
    <property type="molecule type" value="Genomic_DNA"/>
</dbReference>
<dbReference type="GeneID" id="13282640"/>
<organism evidence="4">
    <name type="scientific">Leptosphaeria maculans (strain JN3 / isolate v23.1.3 / race Av1-4-5-6-7-8)</name>
    <name type="common">Blackleg fungus</name>
    <name type="synonym">Phoma lingam</name>
    <dbReference type="NCBI Taxonomy" id="985895"/>
    <lineage>
        <taxon>Eukaryota</taxon>
        <taxon>Fungi</taxon>
        <taxon>Dikarya</taxon>
        <taxon>Ascomycota</taxon>
        <taxon>Pezizomycotina</taxon>
        <taxon>Dothideomycetes</taxon>
        <taxon>Pleosporomycetidae</taxon>
        <taxon>Pleosporales</taxon>
        <taxon>Pleosporineae</taxon>
        <taxon>Leptosphaeriaceae</taxon>
        <taxon>Plenodomus</taxon>
        <taxon>Plenodomus lingam/Leptosphaeria maculans species complex</taxon>
    </lineage>
</organism>
<evidence type="ECO:0000256" key="2">
    <source>
        <dbReference type="RuleBase" id="RU000363"/>
    </source>
</evidence>
<dbReference type="InParanoid" id="E4ZPG8"/>
<dbReference type="PRINTS" id="PR00081">
    <property type="entry name" value="GDHRDH"/>
</dbReference>
<dbReference type="FunCoup" id="E4ZPG8">
    <property type="interactions" value="223"/>
</dbReference>
<keyword evidence="4" id="KW-1185">Reference proteome</keyword>
<gene>
    <name evidence="3" type="ORF">LEMA_P040940.1</name>
</gene>
<comment type="similarity">
    <text evidence="2">Belongs to the short-chain dehydrogenases/reductases (SDR) family.</text>
</comment>
<dbReference type="PRINTS" id="PR00080">
    <property type="entry name" value="SDRFAMILY"/>
</dbReference>
<dbReference type="Proteomes" id="UP000002668">
    <property type="component" value="Genome"/>
</dbReference>
<dbReference type="PANTHER" id="PTHR43157:SF31">
    <property type="entry name" value="PHOSPHATIDYLINOSITOL-GLYCAN BIOSYNTHESIS CLASS F PROTEIN"/>
    <property type="match status" value="1"/>
</dbReference>
<evidence type="ECO:0000313" key="3">
    <source>
        <dbReference type="EMBL" id="CBX93193.1"/>
    </source>
</evidence>
<dbReference type="Pfam" id="PF00106">
    <property type="entry name" value="adh_short"/>
    <property type="match status" value="1"/>
</dbReference>
<evidence type="ECO:0000313" key="4">
    <source>
        <dbReference type="Proteomes" id="UP000002668"/>
    </source>
</evidence>
<reference evidence="4" key="1">
    <citation type="journal article" date="2011" name="Nat. Commun.">
        <title>Effector diversification within compartments of the Leptosphaeria maculans genome affected by Repeat-Induced Point mutations.</title>
        <authorList>
            <person name="Rouxel T."/>
            <person name="Grandaubert J."/>
            <person name="Hane J.K."/>
            <person name="Hoede C."/>
            <person name="van de Wouw A.P."/>
            <person name="Couloux A."/>
            <person name="Dominguez V."/>
            <person name="Anthouard V."/>
            <person name="Bally P."/>
            <person name="Bourras S."/>
            <person name="Cozijnsen A.J."/>
            <person name="Ciuffetti L.M."/>
            <person name="Degrave A."/>
            <person name="Dilmaghani A."/>
            <person name="Duret L."/>
            <person name="Fudal I."/>
            <person name="Goodwin S.B."/>
            <person name="Gout L."/>
            <person name="Glaser N."/>
            <person name="Linglin J."/>
            <person name="Kema G.H.J."/>
            <person name="Lapalu N."/>
            <person name="Lawrence C.B."/>
            <person name="May K."/>
            <person name="Meyer M."/>
            <person name="Ollivier B."/>
            <person name="Poulain J."/>
            <person name="Schoch C.L."/>
            <person name="Simon A."/>
            <person name="Spatafora J.W."/>
            <person name="Stachowiak A."/>
            <person name="Turgeon B.G."/>
            <person name="Tyler B.M."/>
            <person name="Vincent D."/>
            <person name="Weissenbach J."/>
            <person name="Amselem J."/>
            <person name="Quesneville H."/>
            <person name="Oliver R.P."/>
            <person name="Wincker P."/>
            <person name="Balesdent M.-H."/>
            <person name="Howlett B.J."/>
        </authorList>
    </citation>
    <scope>NUCLEOTIDE SEQUENCE [LARGE SCALE GENOMIC DNA]</scope>
    <source>
        <strain evidence="4">JN3 / isolate v23.1.3 / race Av1-4-5-6-7-8</strain>
    </source>
</reference>
<dbReference type="InterPro" id="IPR036291">
    <property type="entry name" value="NAD(P)-bd_dom_sf"/>
</dbReference>
<dbReference type="SUPFAM" id="SSF51735">
    <property type="entry name" value="NAD(P)-binding Rossmann-fold domains"/>
    <property type="match status" value="1"/>
</dbReference>